<protein>
    <recommendedName>
        <fullName evidence="8">STI1 domain-containing protein</fullName>
    </recommendedName>
</protein>
<dbReference type="Pfam" id="PF17830">
    <property type="entry name" value="STI1-HOP_DP"/>
    <property type="match status" value="2"/>
</dbReference>
<dbReference type="PANTHER" id="PTHR22904">
    <property type="entry name" value="TPR REPEAT CONTAINING PROTEIN"/>
    <property type="match status" value="1"/>
</dbReference>
<dbReference type="Pfam" id="PF00515">
    <property type="entry name" value="TPR_1"/>
    <property type="match status" value="2"/>
</dbReference>
<dbReference type="Proteomes" id="UP000521872">
    <property type="component" value="Unassembled WGS sequence"/>
</dbReference>
<dbReference type="SUPFAM" id="SSF48452">
    <property type="entry name" value="TPR-like"/>
    <property type="match status" value="3"/>
</dbReference>
<dbReference type="FunFam" id="1.25.40.10:FF:000020">
    <property type="entry name" value="Stress-induced phosphoprotein 1"/>
    <property type="match status" value="1"/>
</dbReference>
<feature type="repeat" description="TPR" evidence="6">
    <location>
        <begin position="421"/>
        <end position="454"/>
    </location>
</feature>
<dbReference type="Pfam" id="PF13181">
    <property type="entry name" value="TPR_8"/>
    <property type="match status" value="1"/>
</dbReference>
<feature type="repeat" description="TPR" evidence="6">
    <location>
        <begin position="327"/>
        <end position="360"/>
    </location>
</feature>
<feature type="region of interest" description="Disordered" evidence="7">
    <location>
        <begin position="196"/>
        <end position="253"/>
    </location>
</feature>
<evidence type="ECO:0000313" key="9">
    <source>
        <dbReference type="EMBL" id="KAF4619370.1"/>
    </source>
</evidence>
<evidence type="ECO:0000256" key="4">
    <source>
        <dbReference type="ARBA" id="ARBA00022803"/>
    </source>
</evidence>
<feature type="repeat" description="TPR" evidence="6">
    <location>
        <begin position="4"/>
        <end position="37"/>
    </location>
</feature>
<feature type="compositionally biased region" description="Low complexity" evidence="7">
    <location>
        <begin position="212"/>
        <end position="223"/>
    </location>
</feature>
<dbReference type="EMBL" id="JAACJL010000016">
    <property type="protein sequence ID" value="KAF4619370.1"/>
    <property type="molecule type" value="Genomic_DNA"/>
</dbReference>
<accession>A0A8H4QXI9</accession>
<evidence type="ECO:0000259" key="8">
    <source>
        <dbReference type="SMART" id="SM00727"/>
    </source>
</evidence>
<dbReference type="Pfam" id="PF13424">
    <property type="entry name" value="TPR_12"/>
    <property type="match status" value="1"/>
</dbReference>
<dbReference type="GO" id="GO:0051879">
    <property type="term" value="F:Hsp90 protein binding"/>
    <property type="evidence" value="ECO:0007669"/>
    <property type="project" value="TreeGrafter"/>
</dbReference>
<feature type="compositionally biased region" description="Acidic residues" evidence="7">
    <location>
        <begin position="234"/>
        <end position="245"/>
    </location>
</feature>
<dbReference type="PROSITE" id="PS50005">
    <property type="entry name" value="TPR"/>
    <property type="match status" value="5"/>
</dbReference>
<evidence type="ECO:0000256" key="1">
    <source>
        <dbReference type="ARBA" id="ARBA00004496"/>
    </source>
</evidence>
<dbReference type="InterPro" id="IPR019734">
    <property type="entry name" value="TPR_rpt"/>
</dbReference>
<feature type="domain" description="STI1" evidence="8">
    <location>
        <begin position="136"/>
        <end position="175"/>
    </location>
</feature>
<dbReference type="InterPro" id="IPR011990">
    <property type="entry name" value="TPR-like_helical_dom_sf"/>
</dbReference>
<keyword evidence="4 6" id="KW-0802">TPR repeat</keyword>
<dbReference type="FunFam" id="1.10.260.100:FF:000004">
    <property type="entry name" value="Putative stress-induced-phosphoprotein 1"/>
    <property type="match status" value="1"/>
</dbReference>
<gene>
    <name evidence="9" type="ORF">D9613_005450</name>
</gene>
<dbReference type="InterPro" id="IPR006636">
    <property type="entry name" value="STI1_HS-bd"/>
</dbReference>
<dbReference type="Gene3D" id="1.25.40.10">
    <property type="entry name" value="Tetratricopeptide repeat domain"/>
    <property type="match status" value="3"/>
</dbReference>
<comment type="caution">
    <text evidence="9">The sequence shown here is derived from an EMBL/GenBank/DDBJ whole genome shotgun (WGS) entry which is preliminary data.</text>
</comment>
<dbReference type="FunFam" id="1.25.40.10:FF:000010">
    <property type="entry name" value="Stress-induced phosphoprotein 1"/>
    <property type="match status" value="1"/>
</dbReference>
<keyword evidence="2" id="KW-0963">Cytoplasm</keyword>
<evidence type="ECO:0000256" key="6">
    <source>
        <dbReference type="PROSITE-ProRule" id="PRU00339"/>
    </source>
</evidence>
<keyword evidence="3" id="KW-0677">Repeat</keyword>
<keyword evidence="10" id="KW-1185">Reference proteome</keyword>
<dbReference type="GO" id="GO:0042030">
    <property type="term" value="F:ATPase inhibitor activity"/>
    <property type="evidence" value="ECO:0007669"/>
    <property type="project" value="UniProtKB-ARBA"/>
</dbReference>
<organism evidence="9 10">
    <name type="scientific">Agrocybe pediades</name>
    <dbReference type="NCBI Taxonomy" id="84607"/>
    <lineage>
        <taxon>Eukaryota</taxon>
        <taxon>Fungi</taxon>
        <taxon>Dikarya</taxon>
        <taxon>Basidiomycota</taxon>
        <taxon>Agaricomycotina</taxon>
        <taxon>Agaricomycetes</taxon>
        <taxon>Agaricomycetidae</taxon>
        <taxon>Agaricales</taxon>
        <taxon>Agaricineae</taxon>
        <taxon>Strophariaceae</taxon>
        <taxon>Agrocybe</taxon>
    </lineage>
</organism>
<feature type="repeat" description="TPR" evidence="6">
    <location>
        <begin position="286"/>
        <end position="319"/>
    </location>
</feature>
<dbReference type="Gene3D" id="1.10.260.100">
    <property type="match status" value="2"/>
</dbReference>
<feature type="domain" description="STI1" evidence="8">
    <location>
        <begin position="524"/>
        <end position="563"/>
    </location>
</feature>
<dbReference type="AlphaFoldDB" id="A0A8H4QXI9"/>
<evidence type="ECO:0000256" key="5">
    <source>
        <dbReference type="ARBA" id="ARBA00064323"/>
    </source>
</evidence>
<dbReference type="PANTHER" id="PTHR22904:SF523">
    <property type="entry name" value="STRESS-INDUCED-PHOSPHOPROTEIN 1"/>
    <property type="match status" value="1"/>
</dbReference>
<comment type="subunit">
    <text evidence="5">Part of a larger complex that includes HSP70, HSP90, and immunophilins.</text>
</comment>
<sequence>MSDANALKDQGNKAFAAKDYDKAIELFTKAIEIDPKNHVLWSNRSAAKAGKRQYEDALADAEECIKVNPSWAKGYARKGAALHGARRYDDAIAAYEAGIKLEDSPALRKGLQEVQEAKANAANDDGAMGIAKMFSDPNMLGKLATNPRTQKHLSDPAFVQKLQAIQKNPALASSALQDPRMIDVLGALMGIDIQATERPEGSNDMPEGVRETPTPQASSSKPSQPTPPPPPAQEDVEMEEVDEEEAKAKKDAEAAKAAGSAAYKKRDFAEAIKNFQLAWDTWPKDLTFLTNLGAAYFEQGDYDKAIEVCEKAVEEGRSLRADYKLVAKALGRIGSAYHKKNDLPSAIKYFQKSLTEHRTADILNKLRDVEKQKAEEERLAYIDVEKSAAAREEGNAKFKASDFAGAVKDYTESIKRDPSDARGYNNRAAAYMKLLAFPEALKDANEAIKVDPNFVKAYIRKANILHGMREYTKALEAIQEATEHDTEHQHVKEISPVELKIQQALFSQRGGESQEETLERAMRDPEVANIMSDPVMQQILQQAQADPKALQDHLKNPTVRQKIQKLINAGIIRTR</sequence>
<dbReference type="InterPro" id="IPR041243">
    <property type="entry name" value="STI1/HOP_DP"/>
</dbReference>
<name>A0A8H4QXI9_9AGAR</name>
<dbReference type="SMART" id="SM00727">
    <property type="entry name" value="STI1"/>
    <property type="match status" value="2"/>
</dbReference>
<dbReference type="FunFam" id="1.10.260.100:FF:000002">
    <property type="entry name" value="Stress-induced-phosphoprotein 1 (Hsp70/Hsp90-organizing)"/>
    <property type="match status" value="1"/>
</dbReference>
<evidence type="ECO:0000313" key="10">
    <source>
        <dbReference type="Proteomes" id="UP000521872"/>
    </source>
</evidence>
<dbReference type="GO" id="GO:0005737">
    <property type="term" value="C:cytoplasm"/>
    <property type="evidence" value="ECO:0007669"/>
    <property type="project" value="UniProtKB-SubCell"/>
</dbReference>
<proteinExistence type="predicted"/>
<feature type="repeat" description="TPR" evidence="6">
    <location>
        <begin position="387"/>
        <end position="420"/>
    </location>
</feature>
<dbReference type="SMART" id="SM00028">
    <property type="entry name" value="TPR"/>
    <property type="match status" value="9"/>
</dbReference>
<comment type="subcellular location">
    <subcellularLocation>
        <location evidence="1">Cytoplasm</location>
    </subcellularLocation>
</comment>
<reference evidence="9 10" key="1">
    <citation type="submission" date="2019-12" db="EMBL/GenBank/DDBJ databases">
        <authorList>
            <person name="Floudas D."/>
            <person name="Bentzer J."/>
            <person name="Ahren D."/>
            <person name="Johansson T."/>
            <person name="Persson P."/>
            <person name="Tunlid A."/>
        </authorList>
    </citation>
    <scope>NUCLEOTIDE SEQUENCE [LARGE SCALE GENOMIC DNA]</scope>
    <source>
        <strain evidence="9 10">CBS 102.39</strain>
    </source>
</reference>
<evidence type="ECO:0000256" key="3">
    <source>
        <dbReference type="ARBA" id="ARBA00022737"/>
    </source>
</evidence>
<dbReference type="Pfam" id="PF13432">
    <property type="entry name" value="TPR_16"/>
    <property type="match status" value="1"/>
</dbReference>
<evidence type="ECO:0000256" key="2">
    <source>
        <dbReference type="ARBA" id="ARBA00022490"/>
    </source>
</evidence>
<dbReference type="PROSITE" id="PS50293">
    <property type="entry name" value="TPR_REGION"/>
    <property type="match status" value="2"/>
</dbReference>
<dbReference type="FunFam" id="1.25.40.10:FF:000027">
    <property type="entry name" value="stress-induced-phosphoprotein 1 isoform X1"/>
    <property type="match status" value="1"/>
</dbReference>
<evidence type="ECO:0000256" key="7">
    <source>
        <dbReference type="SAM" id="MobiDB-lite"/>
    </source>
</evidence>